<dbReference type="Gene3D" id="2.40.10.10">
    <property type="entry name" value="Trypsin-like serine proteases"/>
    <property type="match status" value="1"/>
</dbReference>
<dbReference type="AlphaFoldDB" id="A0A6A4VK88"/>
<gene>
    <name evidence="2" type="primary">KLKB1_2</name>
    <name evidence="3" type="synonym">KLKB1_1</name>
    <name evidence="2" type="ORF">FJT64_005748</name>
    <name evidence="3" type="ORF">FJT64_005749</name>
</gene>
<proteinExistence type="predicted"/>
<accession>A0A6A4VK88</accession>
<feature type="domain" description="Peptidase S1" evidence="1">
    <location>
        <begin position="1"/>
        <end position="172"/>
    </location>
</feature>
<dbReference type="InterPro" id="IPR009003">
    <property type="entry name" value="Peptidase_S1_PA"/>
</dbReference>
<evidence type="ECO:0000313" key="4">
    <source>
        <dbReference type="Proteomes" id="UP000440578"/>
    </source>
</evidence>
<reference evidence="2 4" key="1">
    <citation type="submission" date="2019-07" db="EMBL/GenBank/DDBJ databases">
        <title>Draft genome assembly of a fouling barnacle, Amphibalanus amphitrite (Darwin, 1854): The first reference genome for Thecostraca.</title>
        <authorList>
            <person name="Kim W."/>
        </authorList>
    </citation>
    <scope>NUCLEOTIDE SEQUENCE [LARGE SCALE GENOMIC DNA]</scope>
    <source>
        <strain evidence="2">SNU_AA5</strain>
        <tissue evidence="2">Soma without cirri and trophi</tissue>
    </source>
</reference>
<dbReference type="EMBL" id="VIIS01001533">
    <property type="protein sequence ID" value="KAF0296797.1"/>
    <property type="molecule type" value="Genomic_DNA"/>
</dbReference>
<dbReference type="Pfam" id="PF00089">
    <property type="entry name" value="Trypsin"/>
    <property type="match status" value="1"/>
</dbReference>
<dbReference type="InterPro" id="IPR043504">
    <property type="entry name" value="Peptidase_S1_PA_chymotrypsin"/>
</dbReference>
<dbReference type="EMBL" id="VIIS01001533">
    <property type="protein sequence ID" value="KAF0296798.1"/>
    <property type="molecule type" value="Genomic_DNA"/>
</dbReference>
<keyword evidence="4" id="KW-1185">Reference proteome</keyword>
<protein>
    <submittedName>
        <fullName evidence="2">Plasma kallikrein</fullName>
    </submittedName>
</protein>
<sequence>MFHDRWEIIRHADLNPSTKENDIALLKMETILSLPLAVNYLAPICLPHRSKYTDEIVTVTGYGFLSDIGEPSSTLRTVDLRTISNSECGDYLGEDTIEKSMICAGAKIVGEGGAGPCTYDLGGPLIIRTWYDRDRFTLIGIATNRTGCGQPGVPAVFTRVYSFLDWLLDNMEDAVYC</sequence>
<dbReference type="GO" id="GO:0006508">
    <property type="term" value="P:proteolysis"/>
    <property type="evidence" value="ECO:0007669"/>
    <property type="project" value="InterPro"/>
</dbReference>
<comment type="caution">
    <text evidence="2">The sequence shown here is derived from an EMBL/GenBank/DDBJ whole genome shotgun (WGS) entry which is preliminary data.</text>
</comment>
<dbReference type="InterPro" id="IPR001254">
    <property type="entry name" value="Trypsin_dom"/>
</dbReference>
<dbReference type="InterPro" id="IPR051333">
    <property type="entry name" value="CLIP_Serine_Protease"/>
</dbReference>
<organism evidence="2 4">
    <name type="scientific">Amphibalanus amphitrite</name>
    <name type="common">Striped barnacle</name>
    <name type="synonym">Balanus amphitrite</name>
    <dbReference type="NCBI Taxonomy" id="1232801"/>
    <lineage>
        <taxon>Eukaryota</taxon>
        <taxon>Metazoa</taxon>
        <taxon>Ecdysozoa</taxon>
        <taxon>Arthropoda</taxon>
        <taxon>Crustacea</taxon>
        <taxon>Multicrustacea</taxon>
        <taxon>Cirripedia</taxon>
        <taxon>Thoracica</taxon>
        <taxon>Thoracicalcarea</taxon>
        <taxon>Balanomorpha</taxon>
        <taxon>Balanoidea</taxon>
        <taxon>Balanidae</taxon>
        <taxon>Amphibalaninae</taxon>
        <taxon>Amphibalanus</taxon>
    </lineage>
</organism>
<dbReference type="SMART" id="SM00020">
    <property type="entry name" value="Tryp_SPc"/>
    <property type="match status" value="1"/>
</dbReference>
<evidence type="ECO:0000313" key="3">
    <source>
        <dbReference type="EMBL" id="KAF0296798.1"/>
    </source>
</evidence>
<evidence type="ECO:0000259" key="1">
    <source>
        <dbReference type="PROSITE" id="PS50240"/>
    </source>
</evidence>
<dbReference type="PANTHER" id="PTHR24260:SF136">
    <property type="entry name" value="GH08193P-RELATED"/>
    <property type="match status" value="1"/>
</dbReference>
<dbReference type="SUPFAM" id="SSF50494">
    <property type="entry name" value="Trypsin-like serine proteases"/>
    <property type="match status" value="1"/>
</dbReference>
<dbReference type="PROSITE" id="PS50240">
    <property type="entry name" value="TRYPSIN_DOM"/>
    <property type="match status" value="1"/>
</dbReference>
<dbReference type="OrthoDB" id="6889030at2759"/>
<dbReference type="PANTHER" id="PTHR24260">
    <property type="match status" value="1"/>
</dbReference>
<name>A0A6A4VK88_AMPAM</name>
<evidence type="ECO:0000313" key="2">
    <source>
        <dbReference type="EMBL" id="KAF0296797.1"/>
    </source>
</evidence>
<dbReference type="Proteomes" id="UP000440578">
    <property type="component" value="Unassembled WGS sequence"/>
</dbReference>
<dbReference type="GO" id="GO:0004252">
    <property type="term" value="F:serine-type endopeptidase activity"/>
    <property type="evidence" value="ECO:0007669"/>
    <property type="project" value="InterPro"/>
</dbReference>
<dbReference type="CDD" id="cd00190">
    <property type="entry name" value="Tryp_SPc"/>
    <property type="match status" value="1"/>
</dbReference>